<keyword evidence="1" id="KW-0472">Membrane</keyword>
<keyword evidence="1" id="KW-1133">Transmembrane helix</keyword>
<dbReference type="InterPro" id="IPR005625">
    <property type="entry name" value="PepSY-ass_TM"/>
</dbReference>
<feature type="transmembrane region" description="Helical" evidence="1">
    <location>
        <begin position="402"/>
        <end position="431"/>
    </location>
</feature>
<feature type="transmembrane region" description="Helical" evidence="1">
    <location>
        <begin position="443"/>
        <end position="464"/>
    </location>
</feature>
<dbReference type="OrthoDB" id="6307929at2"/>
<name>A0A1G6JHW9_9GAMM</name>
<feature type="transmembrane region" description="Helical" evidence="1">
    <location>
        <begin position="360"/>
        <end position="381"/>
    </location>
</feature>
<dbReference type="AlphaFoldDB" id="A0A1G6JHW9"/>
<accession>A0A1G6JHW9</accession>
<evidence type="ECO:0000256" key="1">
    <source>
        <dbReference type="SAM" id="Phobius"/>
    </source>
</evidence>
<dbReference type="RefSeq" id="WP_092618320.1">
    <property type="nucleotide sequence ID" value="NZ_FMYK01000003.1"/>
</dbReference>
<dbReference type="PANTHER" id="PTHR34219">
    <property type="entry name" value="IRON-REGULATED INNER MEMBRANE PROTEIN-RELATED"/>
    <property type="match status" value="1"/>
</dbReference>
<dbReference type="Proteomes" id="UP000242317">
    <property type="component" value="Unassembled WGS sequence"/>
</dbReference>
<keyword evidence="3" id="KW-1185">Reference proteome</keyword>
<reference evidence="3" key="1">
    <citation type="submission" date="2016-09" db="EMBL/GenBank/DDBJ databases">
        <authorList>
            <person name="Varghese N."/>
            <person name="Submissions S."/>
        </authorList>
    </citation>
    <scope>NUCLEOTIDE SEQUENCE [LARGE SCALE GENOMIC DNA]</scope>
    <source>
        <strain evidence="3">ANC 3699</strain>
    </source>
</reference>
<evidence type="ECO:0000313" key="2">
    <source>
        <dbReference type="EMBL" id="SDC18303.1"/>
    </source>
</evidence>
<keyword evidence="1" id="KW-0812">Transmembrane</keyword>
<proteinExistence type="predicted"/>
<dbReference type="EMBL" id="FMYK01000003">
    <property type="protein sequence ID" value="SDC18303.1"/>
    <property type="molecule type" value="Genomic_DNA"/>
</dbReference>
<feature type="transmembrane region" description="Helical" evidence="1">
    <location>
        <begin position="16"/>
        <end position="38"/>
    </location>
</feature>
<organism evidence="2 3">
    <name type="scientific">Acinetobacter marinus</name>
    <dbReference type="NCBI Taxonomy" id="281375"/>
    <lineage>
        <taxon>Bacteria</taxon>
        <taxon>Pseudomonadati</taxon>
        <taxon>Pseudomonadota</taxon>
        <taxon>Gammaproteobacteria</taxon>
        <taxon>Moraxellales</taxon>
        <taxon>Moraxellaceae</taxon>
        <taxon>Acinetobacter</taxon>
    </lineage>
</organism>
<protein>
    <submittedName>
        <fullName evidence="2">Uncharacterized iron-regulated membrane protein</fullName>
    </submittedName>
</protein>
<feature type="transmembrane region" description="Helical" evidence="1">
    <location>
        <begin position="209"/>
        <end position="231"/>
    </location>
</feature>
<gene>
    <name evidence="2" type="ORF">SAMN05421749_103358</name>
</gene>
<evidence type="ECO:0000313" key="3">
    <source>
        <dbReference type="Proteomes" id="UP000242317"/>
    </source>
</evidence>
<feature type="transmembrane region" description="Helical" evidence="1">
    <location>
        <begin position="504"/>
        <end position="522"/>
    </location>
</feature>
<dbReference type="PANTHER" id="PTHR34219:SF9">
    <property type="entry name" value="IRON-REGULATED INNER MEMBRANE PROTEIN"/>
    <property type="match status" value="1"/>
</dbReference>
<feature type="transmembrane region" description="Helical" evidence="1">
    <location>
        <begin position="471"/>
        <end position="492"/>
    </location>
</feature>
<dbReference type="Pfam" id="PF03929">
    <property type="entry name" value="PepSY_TM"/>
    <property type="match status" value="1"/>
</dbReference>
<feature type="transmembrane region" description="Helical" evidence="1">
    <location>
        <begin position="162"/>
        <end position="188"/>
    </location>
</feature>
<sequence length="550" mass="61728">MKIRADLIKVSKNLHTWVGITAGIFLFICFFAGGLTMFQHDLSRWAAPPEQRLAPIKLNQYDDLVQQVRTQHPEAFAQGFELNFASKELFNAPIQWEPVHADEAHDDHHEIDIAQGRMLATLDEQGQLLVAQENVSKVGWLIEQLHETAGVPGMLGHHTLGVYIMGIVSVLYFLAIMSRLIVLLPTLVKDFFAIRKGKNKKRFWLDTHNVVGIVSLPFHIIIAVTVIVFAFHDLLYGAMGTLAKQAPFDRTRAEVSLVADPQLNIAQLYQKLSQTAPEYQIIGMRMNNLDTPQKANVSAALYSPDQMLRGDNFAIVNFNPYQSTPIDTAMLTSESGALDKLINSMFALHFGNFGGDPTRWMYFILGIGGAFLFYSGNILWVETRLKKQKNPNLPQPQQRKDVMFMANLTIGTCLGCVLAVFASLLFLRWAYVINPELLSINHLIMYSYYVLFVLSVVYAFVVGAAKALPQFFLIIALILFAIPVTSMIAVLIPQLGLWHAGVDLIWIDVFALIFALAFCRFYQQARSRAQVAPEGSIWSPIKLKQIPSES</sequence>